<evidence type="ECO:0000256" key="6">
    <source>
        <dbReference type="ARBA" id="ARBA00024936"/>
    </source>
</evidence>
<name>A0AAJ1UCQ5_9RHOB</name>
<dbReference type="PROSITE" id="PS01081">
    <property type="entry name" value="HTH_TETR_1"/>
    <property type="match status" value="1"/>
</dbReference>
<dbReference type="NCBIfam" id="TIGR03384">
    <property type="entry name" value="betaine_BetI"/>
    <property type="match status" value="1"/>
</dbReference>
<dbReference type="InterPro" id="IPR036271">
    <property type="entry name" value="Tet_transcr_reg_TetR-rel_C_sf"/>
</dbReference>
<dbReference type="GO" id="GO:0003700">
    <property type="term" value="F:DNA-binding transcription factor activity"/>
    <property type="evidence" value="ECO:0007669"/>
    <property type="project" value="UniProtKB-UniRule"/>
</dbReference>
<dbReference type="Proteomes" id="UP001227162">
    <property type="component" value="Unassembled WGS sequence"/>
</dbReference>
<dbReference type="SUPFAM" id="SSF46689">
    <property type="entry name" value="Homeodomain-like"/>
    <property type="match status" value="1"/>
</dbReference>
<evidence type="ECO:0000259" key="9">
    <source>
        <dbReference type="PROSITE" id="PS50977"/>
    </source>
</evidence>
<organism evidence="10 11">
    <name type="scientific">Rhodalgimonas zhirmunskyi</name>
    <dbReference type="NCBI Taxonomy" id="2964767"/>
    <lineage>
        <taxon>Bacteria</taxon>
        <taxon>Pseudomonadati</taxon>
        <taxon>Pseudomonadota</taxon>
        <taxon>Alphaproteobacteria</taxon>
        <taxon>Rhodobacterales</taxon>
        <taxon>Roseobacteraceae</taxon>
        <taxon>Rhodalgimonas</taxon>
    </lineage>
</organism>
<dbReference type="SUPFAM" id="SSF48498">
    <property type="entry name" value="Tetracyclin repressor-like, C-terminal domain"/>
    <property type="match status" value="1"/>
</dbReference>
<keyword evidence="5 7" id="KW-0804">Transcription</keyword>
<dbReference type="GO" id="GO:0045892">
    <property type="term" value="P:negative regulation of DNA-templated transcription"/>
    <property type="evidence" value="ECO:0007669"/>
    <property type="project" value="UniProtKB-UniRule"/>
</dbReference>
<comment type="pathway">
    <text evidence="1 7">Amine and polyamine biosynthesis; betaine biosynthesis via choline pathway [regulation].</text>
</comment>
<dbReference type="InterPro" id="IPR001647">
    <property type="entry name" value="HTH_TetR"/>
</dbReference>
<comment type="function">
    <text evidence="6">Repressor involved in the biosynthesis of the osmoprotectant glycine betaine. It represses transcription of the choline transporter BetT and the genes of BetAB involved in the synthesis of glycine betaine.</text>
</comment>
<feature type="DNA-binding region" description="H-T-H motif" evidence="7 8">
    <location>
        <begin position="33"/>
        <end position="52"/>
    </location>
</feature>
<dbReference type="InterPro" id="IPR017757">
    <property type="entry name" value="Tscrpt_rep_BetI"/>
</dbReference>
<dbReference type="GO" id="GO:0019285">
    <property type="term" value="P:glycine betaine biosynthetic process from choline"/>
    <property type="evidence" value="ECO:0007669"/>
    <property type="project" value="UniProtKB-UniRule"/>
</dbReference>
<dbReference type="RefSeq" id="WP_317625681.1">
    <property type="nucleotide sequence ID" value="NZ_JANFFA010000002.1"/>
</dbReference>
<keyword evidence="4 7" id="KW-0238">DNA-binding</keyword>
<dbReference type="InterPro" id="IPR023772">
    <property type="entry name" value="DNA-bd_HTH_TetR-type_CS"/>
</dbReference>
<evidence type="ECO:0000256" key="1">
    <source>
        <dbReference type="ARBA" id="ARBA00004719"/>
    </source>
</evidence>
<keyword evidence="2 7" id="KW-0678">Repressor</keyword>
<dbReference type="AlphaFoldDB" id="A0AAJ1UCQ5"/>
<evidence type="ECO:0000256" key="3">
    <source>
        <dbReference type="ARBA" id="ARBA00023015"/>
    </source>
</evidence>
<dbReference type="Gene3D" id="1.10.357.10">
    <property type="entry name" value="Tetracycline Repressor, domain 2"/>
    <property type="match status" value="1"/>
</dbReference>
<evidence type="ECO:0000256" key="5">
    <source>
        <dbReference type="ARBA" id="ARBA00023163"/>
    </source>
</evidence>
<sequence length="228" mass="25102">MAGKSRKSEQERRAELIEATIREIGVMGSLDVTTSQIAKKAGVSSALAFHYFGDKEGLFLAAMRAILAEYGRDVRKALKGKTAPEERLQAIVHASFGMASFRREAIGAWVNFYALALRSDKARRLLHLYHRRLHSNLVHALRPIVQQRAPDVARRVAGLIDGLYLRYALDARTLRSGEGATGVVDGSEGAQHVLRAIAAECTEIRQNETISMVEADPDPMATLLPPQE</sequence>
<dbReference type="HAMAP" id="MF_00768">
    <property type="entry name" value="HTH_type_BetI"/>
    <property type="match status" value="1"/>
</dbReference>
<reference evidence="10" key="2">
    <citation type="submission" date="2023-04" db="EMBL/GenBank/DDBJ databases">
        <title>'Rhodoalgimonas zhirmunskyi' gen. nov., isolated from a red alga.</title>
        <authorList>
            <person name="Nedashkovskaya O.I."/>
            <person name="Otstavnykh N.Y."/>
            <person name="Bystritskaya E.P."/>
            <person name="Balabanova L.A."/>
            <person name="Isaeva M.P."/>
        </authorList>
    </citation>
    <scope>NUCLEOTIDE SEQUENCE</scope>
    <source>
        <strain evidence="10">10Alg 79</strain>
    </source>
</reference>
<dbReference type="InterPro" id="IPR050109">
    <property type="entry name" value="HTH-type_TetR-like_transc_reg"/>
</dbReference>
<evidence type="ECO:0000313" key="11">
    <source>
        <dbReference type="Proteomes" id="UP001227162"/>
    </source>
</evidence>
<dbReference type="InterPro" id="IPR009057">
    <property type="entry name" value="Homeodomain-like_sf"/>
</dbReference>
<gene>
    <name evidence="7 10" type="primary">betI</name>
    <name evidence="10" type="ORF">NOI20_08065</name>
</gene>
<feature type="domain" description="HTH tetR-type" evidence="9">
    <location>
        <begin position="10"/>
        <end position="70"/>
    </location>
</feature>
<evidence type="ECO:0000256" key="7">
    <source>
        <dbReference type="HAMAP-Rule" id="MF_00768"/>
    </source>
</evidence>
<dbReference type="GO" id="GO:0000976">
    <property type="term" value="F:transcription cis-regulatory region binding"/>
    <property type="evidence" value="ECO:0007669"/>
    <property type="project" value="TreeGrafter"/>
</dbReference>
<dbReference type="PANTHER" id="PTHR30055:SF234">
    <property type="entry name" value="HTH-TYPE TRANSCRIPTIONAL REGULATOR BETI"/>
    <property type="match status" value="1"/>
</dbReference>
<evidence type="ECO:0000256" key="2">
    <source>
        <dbReference type="ARBA" id="ARBA00022491"/>
    </source>
</evidence>
<keyword evidence="3 7" id="KW-0805">Transcription regulation</keyword>
<keyword evidence="11" id="KW-1185">Reference proteome</keyword>
<dbReference type="PROSITE" id="PS50977">
    <property type="entry name" value="HTH_TETR_2"/>
    <property type="match status" value="1"/>
</dbReference>
<dbReference type="Pfam" id="PF13977">
    <property type="entry name" value="TetR_C_6"/>
    <property type="match status" value="1"/>
</dbReference>
<proteinExistence type="inferred from homology"/>
<evidence type="ECO:0000256" key="4">
    <source>
        <dbReference type="ARBA" id="ARBA00023125"/>
    </source>
</evidence>
<evidence type="ECO:0000256" key="8">
    <source>
        <dbReference type="PROSITE-ProRule" id="PRU00335"/>
    </source>
</evidence>
<accession>A0AAJ1UCQ5</accession>
<dbReference type="EMBL" id="JANFFA010000002">
    <property type="protein sequence ID" value="MDQ2094061.1"/>
    <property type="molecule type" value="Genomic_DNA"/>
</dbReference>
<dbReference type="PANTHER" id="PTHR30055">
    <property type="entry name" value="HTH-TYPE TRANSCRIPTIONAL REGULATOR RUTR"/>
    <property type="match status" value="1"/>
</dbReference>
<comment type="function">
    <text evidence="7">Repressor involved in choline regulation of the bet genes.</text>
</comment>
<protein>
    <recommendedName>
        <fullName evidence="7">HTH-type transcriptional regulator BetI</fullName>
    </recommendedName>
</protein>
<dbReference type="NCBIfam" id="NF001978">
    <property type="entry name" value="PRK00767.1"/>
    <property type="match status" value="1"/>
</dbReference>
<evidence type="ECO:0000313" key="10">
    <source>
        <dbReference type="EMBL" id="MDQ2094061.1"/>
    </source>
</evidence>
<comment type="caution">
    <text evidence="10">The sequence shown here is derived from an EMBL/GenBank/DDBJ whole genome shotgun (WGS) entry which is preliminary data.</text>
</comment>
<dbReference type="Pfam" id="PF00440">
    <property type="entry name" value="TetR_N"/>
    <property type="match status" value="1"/>
</dbReference>
<reference evidence="10" key="1">
    <citation type="submission" date="2022-07" db="EMBL/GenBank/DDBJ databases">
        <authorList>
            <person name="Otstavnykh N."/>
            <person name="Isaeva M."/>
            <person name="Bystritskaya E."/>
        </authorList>
    </citation>
    <scope>NUCLEOTIDE SEQUENCE</scope>
    <source>
        <strain evidence="10">10Alg 79</strain>
    </source>
</reference>
<dbReference type="InterPro" id="IPR039538">
    <property type="entry name" value="BetI_C"/>
</dbReference>